<evidence type="ECO:0000313" key="3">
    <source>
        <dbReference type="Proteomes" id="UP000445000"/>
    </source>
</evidence>
<reference evidence="3" key="1">
    <citation type="submission" date="2020-01" db="EMBL/GenBank/DDBJ databases">
        <title>'Steroidobacter agaridevorans' sp. nov., agar-degrading bacteria isolated from rhizosphere soils.</title>
        <authorList>
            <person name="Ikenaga M."/>
            <person name="Kataoka M."/>
            <person name="Murouchi A."/>
            <person name="Katsuragi S."/>
            <person name="Sakai M."/>
        </authorList>
    </citation>
    <scope>NUCLEOTIDE SEQUENCE [LARGE SCALE GENOMIC DNA]</scope>
    <source>
        <strain evidence="3">YU21-B</strain>
    </source>
</reference>
<dbReference type="AlphaFoldDB" id="A0A829YBH1"/>
<protein>
    <submittedName>
        <fullName evidence="2">Uncharacterized protein</fullName>
    </submittedName>
</protein>
<dbReference type="EMBL" id="BLJN01000002">
    <property type="protein sequence ID" value="GFE80231.1"/>
    <property type="molecule type" value="Genomic_DNA"/>
</dbReference>
<keyword evidence="3" id="KW-1185">Reference proteome</keyword>
<feature type="region of interest" description="Disordered" evidence="1">
    <location>
        <begin position="49"/>
        <end position="71"/>
    </location>
</feature>
<accession>A0A829YBH1</accession>
<comment type="caution">
    <text evidence="2">The sequence shown here is derived from an EMBL/GenBank/DDBJ whole genome shotgun (WGS) entry which is preliminary data.</text>
</comment>
<dbReference type="Proteomes" id="UP000445000">
    <property type="component" value="Unassembled WGS sequence"/>
</dbReference>
<evidence type="ECO:0000313" key="2">
    <source>
        <dbReference type="EMBL" id="GFE80231.1"/>
    </source>
</evidence>
<gene>
    <name evidence="2" type="ORF">GCM10011487_22310</name>
</gene>
<evidence type="ECO:0000256" key="1">
    <source>
        <dbReference type="SAM" id="MobiDB-lite"/>
    </source>
</evidence>
<proteinExistence type="predicted"/>
<organism evidence="2 3">
    <name type="scientific">Steroidobacter agaridevorans</name>
    <dbReference type="NCBI Taxonomy" id="2695856"/>
    <lineage>
        <taxon>Bacteria</taxon>
        <taxon>Pseudomonadati</taxon>
        <taxon>Pseudomonadota</taxon>
        <taxon>Gammaproteobacteria</taxon>
        <taxon>Steroidobacterales</taxon>
        <taxon>Steroidobacteraceae</taxon>
        <taxon>Steroidobacter</taxon>
    </lineage>
</organism>
<sequence length="71" mass="7853">MTWAYLSVRAPAGPVDRKRSWQMMVAPTYALVQNLSVGRHTVPIRLSVAKTAEPPPRTTERDQAAYSSVAL</sequence>
<name>A0A829YBH1_9GAMM</name>